<protein>
    <submittedName>
        <fullName evidence="8">RNA polymerase sigma-70 factor (ECF subfamily)</fullName>
    </submittedName>
</protein>
<dbReference type="Gene3D" id="3.10.450.50">
    <property type="match status" value="1"/>
</dbReference>
<dbReference type="InterPro" id="IPR013324">
    <property type="entry name" value="RNA_pol_sigma_r3/r4-like"/>
</dbReference>
<sequence length="285" mass="31014">MIDESVWLAERFEEKRAHLRAVAYRMLGSAAEADDVVQEAWIRLNRSDATEIDNLGGWLTTVVARICLSQLQSRRYRSEEPLEEAPPVLSPVDPEREILLADSVGAALLVVLETLTPPERLAFVLHDLFAVPFEEVAPIVDRTPAAARQLASRARRRVQGRTAVVEPDQVVQREVVEAFLAAARGGDFEALLALLDPEVVARTDQAGVSREIRGAVAVASGAVSVSAAAGASAYPALVDGKVGFLVAPGGRLLRAIRFTIDGRRIREIEVITDLERLQTLDLTVL</sequence>
<dbReference type="InterPro" id="IPR052704">
    <property type="entry name" value="ECF_Sigma-70_Domain"/>
</dbReference>
<accession>A0ABY2B6N7</accession>
<feature type="domain" description="RNA polymerase sigma-70 region 2" evidence="6">
    <location>
        <begin position="16"/>
        <end position="75"/>
    </location>
</feature>
<evidence type="ECO:0000256" key="2">
    <source>
        <dbReference type="ARBA" id="ARBA00011344"/>
    </source>
</evidence>
<evidence type="ECO:0000313" key="8">
    <source>
        <dbReference type="EMBL" id="TCO09459.1"/>
    </source>
</evidence>
<comment type="caution">
    <text evidence="8">The sequence shown here is derived from an EMBL/GenBank/DDBJ whole genome shotgun (WGS) entry which is preliminary data.</text>
</comment>
<dbReference type="PANTHER" id="PTHR30173:SF43">
    <property type="entry name" value="ECF RNA POLYMERASE SIGMA FACTOR SIGI-RELATED"/>
    <property type="match status" value="1"/>
</dbReference>
<dbReference type="Gene3D" id="1.10.10.10">
    <property type="entry name" value="Winged helix-like DNA-binding domain superfamily/Winged helix DNA-binding domain"/>
    <property type="match status" value="1"/>
</dbReference>
<evidence type="ECO:0000256" key="1">
    <source>
        <dbReference type="ARBA" id="ARBA00010641"/>
    </source>
</evidence>
<dbReference type="RefSeq" id="WP_199240356.1">
    <property type="nucleotide sequence ID" value="NZ_SLWM01000040.1"/>
</dbReference>
<dbReference type="SUPFAM" id="SSF88946">
    <property type="entry name" value="Sigma2 domain of RNA polymerase sigma factors"/>
    <property type="match status" value="1"/>
</dbReference>
<evidence type="ECO:0000256" key="3">
    <source>
        <dbReference type="ARBA" id="ARBA00023015"/>
    </source>
</evidence>
<comment type="subunit">
    <text evidence="2">Interacts transiently with the RNA polymerase catalytic core formed by RpoA, RpoB, RpoC and RpoZ (2 alpha, 1 beta, 1 beta' and 1 omega subunit) to form the RNA polymerase holoenzyme that can initiate transcription.</text>
</comment>
<dbReference type="InterPro" id="IPR036388">
    <property type="entry name" value="WH-like_DNA-bd_sf"/>
</dbReference>
<dbReference type="SUPFAM" id="SSF88659">
    <property type="entry name" value="Sigma3 and sigma4 domains of RNA polymerase sigma factors"/>
    <property type="match status" value="1"/>
</dbReference>
<keyword evidence="9" id="KW-1185">Reference proteome</keyword>
<proteinExistence type="inferred from homology"/>
<gene>
    <name evidence="8" type="ORF">EV644_14015</name>
</gene>
<dbReference type="InterPro" id="IPR032710">
    <property type="entry name" value="NTF2-like_dom_sf"/>
</dbReference>
<evidence type="ECO:0000259" key="7">
    <source>
        <dbReference type="Pfam" id="PF08281"/>
    </source>
</evidence>
<evidence type="ECO:0000259" key="6">
    <source>
        <dbReference type="Pfam" id="PF04542"/>
    </source>
</evidence>
<dbReference type="NCBIfam" id="TIGR02937">
    <property type="entry name" value="sigma70-ECF"/>
    <property type="match status" value="1"/>
</dbReference>
<dbReference type="Gene3D" id="1.10.1740.10">
    <property type="match status" value="1"/>
</dbReference>
<dbReference type="Pfam" id="PF04542">
    <property type="entry name" value="Sigma70_r2"/>
    <property type="match status" value="1"/>
</dbReference>
<dbReference type="Proteomes" id="UP000295818">
    <property type="component" value="Unassembled WGS sequence"/>
</dbReference>
<keyword evidence="5" id="KW-0804">Transcription</keyword>
<dbReference type="InterPro" id="IPR013325">
    <property type="entry name" value="RNA_pol_sigma_r2"/>
</dbReference>
<organism evidence="8 9">
    <name type="scientific">Kribbella orskensis</name>
    <dbReference type="NCBI Taxonomy" id="2512216"/>
    <lineage>
        <taxon>Bacteria</taxon>
        <taxon>Bacillati</taxon>
        <taxon>Actinomycetota</taxon>
        <taxon>Actinomycetes</taxon>
        <taxon>Propionibacteriales</taxon>
        <taxon>Kribbellaceae</taxon>
        <taxon>Kribbella</taxon>
    </lineage>
</organism>
<dbReference type="InterPro" id="IPR013249">
    <property type="entry name" value="RNA_pol_sigma70_r4_t2"/>
</dbReference>
<dbReference type="InterPro" id="IPR007627">
    <property type="entry name" value="RNA_pol_sigma70_r2"/>
</dbReference>
<name>A0ABY2B6N7_9ACTN</name>
<dbReference type="SUPFAM" id="SSF54427">
    <property type="entry name" value="NTF2-like"/>
    <property type="match status" value="1"/>
</dbReference>
<evidence type="ECO:0000256" key="5">
    <source>
        <dbReference type="ARBA" id="ARBA00023163"/>
    </source>
</evidence>
<dbReference type="EMBL" id="SLWM01000040">
    <property type="protein sequence ID" value="TCO09459.1"/>
    <property type="molecule type" value="Genomic_DNA"/>
</dbReference>
<dbReference type="InterPro" id="IPR014284">
    <property type="entry name" value="RNA_pol_sigma-70_dom"/>
</dbReference>
<comment type="similarity">
    <text evidence="1">Belongs to the sigma-70 factor family. ECF subfamily.</text>
</comment>
<evidence type="ECO:0000256" key="4">
    <source>
        <dbReference type="ARBA" id="ARBA00023082"/>
    </source>
</evidence>
<feature type="domain" description="RNA polymerase sigma factor 70 region 4 type 2" evidence="7">
    <location>
        <begin position="107"/>
        <end position="157"/>
    </location>
</feature>
<dbReference type="PANTHER" id="PTHR30173">
    <property type="entry name" value="SIGMA 19 FACTOR"/>
    <property type="match status" value="1"/>
</dbReference>
<evidence type="ECO:0000313" key="9">
    <source>
        <dbReference type="Proteomes" id="UP000295818"/>
    </source>
</evidence>
<reference evidence="8 9" key="1">
    <citation type="journal article" date="2015" name="Stand. Genomic Sci.">
        <title>Genomic Encyclopedia of Bacterial and Archaeal Type Strains, Phase III: the genomes of soil and plant-associated and newly described type strains.</title>
        <authorList>
            <person name="Whitman W.B."/>
            <person name="Woyke T."/>
            <person name="Klenk H.P."/>
            <person name="Zhou Y."/>
            <person name="Lilburn T.G."/>
            <person name="Beck B.J."/>
            <person name="De Vos P."/>
            <person name="Vandamme P."/>
            <person name="Eisen J.A."/>
            <person name="Garrity G."/>
            <person name="Hugenholtz P."/>
            <person name="Kyrpides N.C."/>
        </authorList>
    </citation>
    <scope>NUCLEOTIDE SEQUENCE [LARGE SCALE GENOMIC DNA]</scope>
    <source>
        <strain evidence="8 9">VKM Ac-2538</strain>
    </source>
</reference>
<keyword evidence="4" id="KW-0731">Sigma factor</keyword>
<keyword evidence="3" id="KW-0805">Transcription regulation</keyword>
<dbReference type="Pfam" id="PF08281">
    <property type="entry name" value="Sigma70_r4_2"/>
    <property type="match status" value="1"/>
</dbReference>